<evidence type="ECO:0000313" key="2">
    <source>
        <dbReference type="EMBL" id="ONN54922.1"/>
    </source>
</evidence>
<feature type="transmembrane region" description="Helical" evidence="1">
    <location>
        <begin position="51"/>
        <end position="78"/>
    </location>
</feature>
<dbReference type="AlphaFoldDB" id="A0A1V2UY65"/>
<organism evidence="2 3">
    <name type="scientific">Acinetobacter genomosp. 33YU</name>
    <dbReference type="NCBI Taxonomy" id="1675530"/>
    <lineage>
        <taxon>Bacteria</taxon>
        <taxon>Pseudomonadati</taxon>
        <taxon>Pseudomonadota</taxon>
        <taxon>Gammaproteobacteria</taxon>
        <taxon>Moraxellales</taxon>
        <taxon>Moraxellaceae</taxon>
        <taxon>Acinetobacter</taxon>
    </lineage>
</organism>
<keyword evidence="1" id="KW-0812">Transmembrane</keyword>
<evidence type="ECO:0000313" key="3">
    <source>
        <dbReference type="Proteomes" id="UP000189376"/>
    </source>
</evidence>
<dbReference type="EMBL" id="LFZS01000004">
    <property type="protein sequence ID" value="ONN54922.1"/>
    <property type="molecule type" value="Genomic_DNA"/>
</dbReference>
<protein>
    <submittedName>
        <fullName evidence="2">Uncharacterized protein</fullName>
    </submittedName>
</protein>
<dbReference type="RefSeq" id="WP_077169089.1">
    <property type="nucleotide sequence ID" value="NZ_LFZS01000004.1"/>
</dbReference>
<name>A0A1V2UY65_9GAMM</name>
<evidence type="ECO:0000256" key="1">
    <source>
        <dbReference type="SAM" id="Phobius"/>
    </source>
</evidence>
<accession>A0A1V2UY65</accession>
<keyword evidence="1" id="KW-0472">Membrane</keyword>
<dbReference type="Proteomes" id="UP000189376">
    <property type="component" value="Unassembled WGS sequence"/>
</dbReference>
<proteinExistence type="predicted"/>
<reference evidence="2 3" key="1">
    <citation type="submission" date="2015-07" db="EMBL/GenBank/DDBJ databases">
        <title>Acinetobacter yuneri, a novel member of Acinetobacter calcoaceticus-Acinetobacter baumannii complex isolated from clinical specimen.</title>
        <authorList>
            <person name="Yu Y."/>
        </authorList>
    </citation>
    <scope>NUCLEOTIDE SEQUENCE [LARGE SCALE GENOMIC DNA]</scope>
    <source>
        <strain evidence="2 3">A362</strain>
    </source>
</reference>
<sequence>MDNQNETEEKKTRKGNLLEELGGQLIDGFITLIGELFIYIIFLLFSGTLLGIIFAAIFFGWGVLFLLLPFAVLIYILFKKYSH</sequence>
<feature type="transmembrane region" description="Helical" evidence="1">
    <location>
        <begin position="21"/>
        <end position="45"/>
    </location>
</feature>
<comment type="caution">
    <text evidence="2">The sequence shown here is derived from an EMBL/GenBank/DDBJ whole genome shotgun (WGS) entry which is preliminary data.</text>
</comment>
<keyword evidence="3" id="KW-1185">Reference proteome</keyword>
<gene>
    <name evidence="2" type="ORF">AC058_08275</name>
</gene>
<keyword evidence="1" id="KW-1133">Transmembrane helix</keyword>